<sequence>LLRLEANSSAIQYETAIDFDSAITLREIDQTLDVVLSADLFLVTNSSSLMITVENCRTKHTYRVHYIPVDLLLSVQDENIYHDLGLQALSKWHHLTRDLHIDVQKVENIKKQIKREQRLEEIIRLEVEKFFGFEEGVLDGNIPVIDDVILALTEMICDAESRTDKTGASRTPTSTQMMPITPTPMRKSLGDFLEECVMMADEEYDRPSTSTQAARRWRKNRQSKFDELTP</sequence>
<dbReference type="VEuPathDB" id="VectorBase:GPPI023420"/>
<dbReference type="PANTHER" id="PTHR13174">
    <property type="entry name" value="D-GLUCURONYL C5-EPIMERASE"/>
    <property type="match status" value="1"/>
</dbReference>
<evidence type="ECO:0000313" key="4">
    <source>
        <dbReference type="Proteomes" id="UP000092460"/>
    </source>
</evidence>
<dbReference type="Proteomes" id="UP000092460">
    <property type="component" value="Unassembled WGS sequence"/>
</dbReference>
<dbReference type="EMBL" id="JXJN01010606">
    <property type="status" value="NOT_ANNOTATED_CDS"/>
    <property type="molecule type" value="Genomic_DNA"/>
</dbReference>
<feature type="region of interest" description="Disordered" evidence="1">
    <location>
        <begin position="161"/>
        <end position="185"/>
    </location>
</feature>
<dbReference type="STRING" id="67801.A0A1B0B9W0"/>
<reference evidence="3" key="2">
    <citation type="submission" date="2020-05" db="UniProtKB">
        <authorList>
            <consortium name="EnsemblMetazoa"/>
        </authorList>
    </citation>
    <scope>IDENTIFICATION</scope>
    <source>
        <strain evidence="3">IAEA</strain>
    </source>
</reference>
<feature type="domain" description="D-glucuronyl C5-epimerase beta-sandwich" evidence="2">
    <location>
        <begin position="8"/>
        <end position="118"/>
    </location>
</feature>
<evidence type="ECO:0000313" key="3">
    <source>
        <dbReference type="EnsemblMetazoa" id="GPPI023420-PA"/>
    </source>
</evidence>
<feature type="compositionally biased region" description="Polar residues" evidence="1">
    <location>
        <begin position="168"/>
        <end position="178"/>
    </location>
</feature>
<dbReference type="InterPro" id="IPR059154">
    <property type="entry name" value="Glce_b_sandwich"/>
</dbReference>
<dbReference type="Pfam" id="PF21174">
    <property type="entry name" value="Glce_b_sandwich"/>
    <property type="match status" value="1"/>
</dbReference>
<dbReference type="EnsemblMetazoa" id="GPPI023420-RA">
    <property type="protein sequence ID" value="GPPI023420-PA"/>
    <property type="gene ID" value="GPPI023420"/>
</dbReference>
<evidence type="ECO:0000259" key="2">
    <source>
        <dbReference type="Pfam" id="PF21174"/>
    </source>
</evidence>
<protein>
    <recommendedName>
        <fullName evidence="2">D-glucuronyl C5-epimerase beta-sandwich domain-containing protein</fullName>
    </recommendedName>
</protein>
<reference evidence="4" key="1">
    <citation type="submission" date="2015-01" db="EMBL/GenBank/DDBJ databases">
        <authorList>
            <person name="Aksoy S."/>
            <person name="Warren W."/>
            <person name="Wilson R.K."/>
        </authorList>
    </citation>
    <scope>NUCLEOTIDE SEQUENCE [LARGE SCALE GENOMIC DNA]</scope>
    <source>
        <strain evidence="4">IAEA</strain>
    </source>
</reference>
<proteinExistence type="predicted"/>
<keyword evidence="4" id="KW-1185">Reference proteome</keyword>
<evidence type="ECO:0000256" key="1">
    <source>
        <dbReference type="SAM" id="MobiDB-lite"/>
    </source>
</evidence>
<dbReference type="AlphaFoldDB" id="A0A1B0B9W0"/>
<dbReference type="GO" id="GO:0015012">
    <property type="term" value="P:heparan sulfate proteoglycan biosynthetic process"/>
    <property type="evidence" value="ECO:0007669"/>
    <property type="project" value="InterPro"/>
</dbReference>
<feature type="region of interest" description="Disordered" evidence="1">
    <location>
        <begin position="203"/>
        <end position="230"/>
    </location>
</feature>
<dbReference type="GO" id="GO:0047464">
    <property type="term" value="F:heparosan-N-sulfate-glucuronate 5-epimerase activity"/>
    <property type="evidence" value="ECO:0007669"/>
    <property type="project" value="InterPro"/>
</dbReference>
<dbReference type="PANTHER" id="PTHR13174:SF3">
    <property type="entry name" value="D-GLUCURONYL C5-EPIMERASE"/>
    <property type="match status" value="1"/>
</dbReference>
<dbReference type="GO" id="GO:0005794">
    <property type="term" value="C:Golgi apparatus"/>
    <property type="evidence" value="ECO:0007669"/>
    <property type="project" value="TreeGrafter"/>
</dbReference>
<organism evidence="3 4">
    <name type="scientific">Glossina palpalis gambiensis</name>
    <dbReference type="NCBI Taxonomy" id="67801"/>
    <lineage>
        <taxon>Eukaryota</taxon>
        <taxon>Metazoa</taxon>
        <taxon>Ecdysozoa</taxon>
        <taxon>Arthropoda</taxon>
        <taxon>Hexapoda</taxon>
        <taxon>Insecta</taxon>
        <taxon>Pterygota</taxon>
        <taxon>Neoptera</taxon>
        <taxon>Endopterygota</taxon>
        <taxon>Diptera</taxon>
        <taxon>Brachycera</taxon>
        <taxon>Muscomorpha</taxon>
        <taxon>Hippoboscoidea</taxon>
        <taxon>Glossinidae</taxon>
        <taxon>Glossina</taxon>
    </lineage>
</organism>
<dbReference type="InterPro" id="IPR039721">
    <property type="entry name" value="C5-epimerase"/>
</dbReference>
<accession>A0A1B0B9W0</accession>
<name>A0A1B0B9W0_9MUSC</name>